<feature type="transmembrane region" description="Helical" evidence="8">
    <location>
        <begin position="228"/>
        <end position="245"/>
    </location>
</feature>
<evidence type="ECO:0000256" key="6">
    <source>
        <dbReference type="ARBA" id="ARBA00022989"/>
    </source>
</evidence>
<keyword evidence="7 8" id="KW-0472">Membrane</keyword>
<feature type="transmembrane region" description="Helical" evidence="8">
    <location>
        <begin position="94"/>
        <end position="115"/>
    </location>
</feature>
<evidence type="ECO:0000313" key="9">
    <source>
        <dbReference type="EMBL" id="MBM7634608.1"/>
    </source>
</evidence>
<comment type="caution">
    <text evidence="9">The sequence shown here is derived from an EMBL/GenBank/DDBJ whole genome shotgun (WGS) entry which is preliminary data.</text>
</comment>
<name>A0ABS2PGP6_9BACL</name>
<dbReference type="Proteomes" id="UP000741863">
    <property type="component" value="Unassembled WGS sequence"/>
</dbReference>
<protein>
    <submittedName>
        <fullName evidence="9">1,4-dihydroxy-2-naphthoate octaprenyltransferase</fullName>
        <ecNumber evidence="9">2.5.1.-</ecNumber>
        <ecNumber evidence="9">2.5.1.74</ecNumber>
    </submittedName>
</protein>
<dbReference type="InterPro" id="IPR026046">
    <property type="entry name" value="UBIAD1"/>
</dbReference>
<evidence type="ECO:0000256" key="3">
    <source>
        <dbReference type="ARBA" id="ARBA00022428"/>
    </source>
</evidence>
<dbReference type="InterPro" id="IPR044878">
    <property type="entry name" value="UbiA_sf"/>
</dbReference>
<feature type="transmembrane region" description="Helical" evidence="8">
    <location>
        <begin position="152"/>
        <end position="174"/>
    </location>
</feature>
<feature type="transmembrane region" description="Helical" evidence="8">
    <location>
        <begin position="180"/>
        <end position="198"/>
    </location>
</feature>
<keyword evidence="10" id="KW-1185">Reference proteome</keyword>
<keyword evidence="5 8" id="KW-0812">Transmembrane</keyword>
<feature type="transmembrane region" description="Helical" evidence="8">
    <location>
        <begin position="121"/>
        <end position="140"/>
    </location>
</feature>
<keyword evidence="3" id="KW-0474">Menaquinone biosynthesis</keyword>
<dbReference type="PANTHER" id="PTHR13929:SF0">
    <property type="entry name" value="UBIA PRENYLTRANSFERASE DOMAIN-CONTAINING PROTEIN 1"/>
    <property type="match status" value="1"/>
</dbReference>
<dbReference type="CDD" id="cd13962">
    <property type="entry name" value="PT_UbiA_UBIAD1"/>
    <property type="match status" value="1"/>
</dbReference>
<evidence type="ECO:0000256" key="8">
    <source>
        <dbReference type="SAM" id="Phobius"/>
    </source>
</evidence>
<evidence type="ECO:0000256" key="2">
    <source>
        <dbReference type="ARBA" id="ARBA00004863"/>
    </source>
</evidence>
<comment type="subcellular location">
    <subcellularLocation>
        <location evidence="1">Membrane</location>
        <topology evidence="1">Multi-pass membrane protein</topology>
    </subcellularLocation>
</comment>
<evidence type="ECO:0000256" key="4">
    <source>
        <dbReference type="ARBA" id="ARBA00022679"/>
    </source>
</evidence>
<dbReference type="Pfam" id="PF01040">
    <property type="entry name" value="UbiA"/>
    <property type="match status" value="1"/>
</dbReference>
<keyword evidence="6 8" id="KW-1133">Transmembrane helix</keyword>
<gene>
    <name evidence="9" type="ORF">JOD17_003730</name>
</gene>
<dbReference type="PIRSF" id="PIRSF005355">
    <property type="entry name" value="UBIAD1"/>
    <property type="match status" value="1"/>
</dbReference>
<dbReference type="EC" id="2.5.1.74" evidence="9"/>
<keyword evidence="4 9" id="KW-0808">Transferase</keyword>
<dbReference type="EMBL" id="JAFBEC010000014">
    <property type="protein sequence ID" value="MBM7634608.1"/>
    <property type="molecule type" value="Genomic_DNA"/>
</dbReference>
<proteinExistence type="predicted"/>
<evidence type="ECO:0000256" key="7">
    <source>
        <dbReference type="ARBA" id="ARBA00023136"/>
    </source>
</evidence>
<evidence type="ECO:0000256" key="5">
    <source>
        <dbReference type="ARBA" id="ARBA00022692"/>
    </source>
</evidence>
<accession>A0ABS2PGP6</accession>
<comment type="pathway">
    <text evidence="2">Quinol/quinone metabolism; menaquinone biosynthesis.</text>
</comment>
<dbReference type="EC" id="2.5.1.-" evidence="9"/>
<dbReference type="GO" id="GO:0046428">
    <property type="term" value="F:1,4-dihydroxy-2-naphthoate polyprenyltransferase activity"/>
    <property type="evidence" value="ECO:0007669"/>
    <property type="project" value="UniProtKB-EC"/>
</dbReference>
<organism evidence="9 10">
    <name type="scientific">Geomicrobium sediminis</name>
    <dbReference type="NCBI Taxonomy" id="1347788"/>
    <lineage>
        <taxon>Bacteria</taxon>
        <taxon>Bacillati</taxon>
        <taxon>Bacillota</taxon>
        <taxon>Bacilli</taxon>
        <taxon>Bacillales</taxon>
        <taxon>Geomicrobium</taxon>
    </lineage>
</organism>
<dbReference type="InterPro" id="IPR000537">
    <property type="entry name" value="UbiA_prenyltransferase"/>
</dbReference>
<dbReference type="PANTHER" id="PTHR13929">
    <property type="entry name" value="1,4-DIHYDROXY-2-NAPHTHOATE OCTAPRENYLTRANSFERASE"/>
    <property type="match status" value="1"/>
</dbReference>
<sequence length="309" mass="33605">MTQSSLRFWLKVSRAQVLPVMVLPVMIGAAGAFAFTQSLHLGLFLITLIGALSAHLFSNMINDLWDFKNGVDQAAEESAASISTNSRVLPNGQVNIRTFALVTWGYFAIALLAGISLSVIVGWPVFLFAVVGGLIAYFYVAPPLKFGYRGKGYSELAIFLAFGVLPVTGTYYVLTESLHIEAFLISIPIGLLTTLILYNHHFLHWEADLNAGKKTLVVIFGEKKAINFSKFLAGLSYLSLLLLVIGQVLPWYALIALLSAYPLLKTYGSLSSKNESKQYAVLMGASLKATIRTGLVMTLSLIISGIITM</sequence>
<feature type="transmembrane region" description="Helical" evidence="8">
    <location>
        <begin position="289"/>
        <end position="307"/>
    </location>
</feature>
<evidence type="ECO:0000256" key="1">
    <source>
        <dbReference type="ARBA" id="ARBA00004141"/>
    </source>
</evidence>
<dbReference type="Gene3D" id="1.10.357.140">
    <property type="entry name" value="UbiA prenyltransferase"/>
    <property type="match status" value="1"/>
</dbReference>
<feature type="transmembrane region" description="Helical" evidence="8">
    <location>
        <begin position="41"/>
        <end position="58"/>
    </location>
</feature>
<evidence type="ECO:0000313" key="10">
    <source>
        <dbReference type="Proteomes" id="UP000741863"/>
    </source>
</evidence>
<dbReference type="RefSeq" id="WP_204699429.1">
    <property type="nucleotide sequence ID" value="NZ_JAFBEC010000014.1"/>
</dbReference>
<feature type="transmembrane region" description="Helical" evidence="8">
    <location>
        <begin position="12"/>
        <end position="35"/>
    </location>
</feature>
<reference evidence="9 10" key="1">
    <citation type="submission" date="2021-01" db="EMBL/GenBank/DDBJ databases">
        <title>Genomic Encyclopedia of Type Strains, Phase IV (KMG-IV): sequencing the most valuable type-strain genomes for metagenomic binning, comparative biology and taxonomic classification.</title>
        <authorList>
            <person name="Goeker M."/>
        </authorList>
    </citation>
    <scope>NUCLEOTIDE SEQUENCE [LARGE SCALE GENOMIC DNA]</scope>
    <source>
        <strain evidence="9 10">DSM 25540</strain>
    </source>
</reference>